<dbReference type="PANTHER" id="PTHR48083">
    <property type="entry name" value="MEDIUM-CHAIN SPECIFIC ACYL-COA DEHYDROGENASE, MITOCHONDRIAL-RELATED"/>
    <property type="match status" value="1"/>
</dbReference>
<dbReference type="Gene3D" id="1.20.140.10">
    <property type="entry name" value="Butyryl-CoA Dehydrogenase, subunit A, domain 3"/>
    <property type="match status" value="1"/>
</dbReference>
<organism evidence="10 11">
    <name type="scientific">Kineosporia succinea</name>
    <dbReference type="NCBI Taxonomy" id="84632"/>
    <lineage>
        <taxon>Bacteria</taxon>
        <taxon>Bacillati</taxon>
        <taxon>Actinomycetota</taxon>
        <taxon>Actinomycetes</taxon>
        <taxon>Kineosporiales</taxon>
        <taxon>Kineosporiaceae</taxon>
        <taxon>Kineosporia</taxon>
    </lineage>
</organism>
<dbReference type="Gene3D" id="1.10.540.10">
    <property type="entry name" value="Acyl-CoA dehydrogenase/oxidase, N-terminal domain"/>
    <property type="match status" value="1"/>
</dbReference>
<proteinExistence type="inferred from homology"/>
<sequence>MTYAPGRLRDLLGEHVVPHLPQWEAQRQVPPSAWKALGAAGLLGLPHPVADGGSGQSLSQSLPALEELGRTGYAGFRAAVGVHAWMATHYLATAAGPELRETYLGPAIRGERVAALAVTEPGAGADLNALTTTAVPDGDGYRLHGAKSMVTNATSAGFAVVAARTRPGATGPTGLSLLVVDLPGPGVTVTPQELEGWHCAGTAHVSFDGVRLPGRALIGRAGRGFHYLMRGFQSERVVAAALAVGGTDRCLHDTITHVRTRQAFGARLADLQSVRHTLAGLSTELAAARLLVRDAAARLDRGDLAVSECSAAKLYATELACRVADRCLQLHGSAGYTAGSTVARAHREARAATMAAGPSEVMLDLIANVLLDG</sequence>
<dbReference type="InterPro" id="IPR006091">
    <property type="entry name" value="Acyl-CoA_Oxase/DH_mid-dom"/>
</dbReference>
<keyword evidence="4 6" id="KW-0274">FAD</keyword>
<dbReference type="SUPFAM" id="SSF56645">
    <property type="entry name" value="Acyl-CoA dehydrogenase NM domain-like"/>
    <property type="match status" value="1"/>
</dbReference>
<feature type="domain" description="Acyl-CoA oxidase/dehydrogenase middle" evidence="8">
    <location>
        <begin position="115"/>
        <end position="210"/>
    </location>
</feature>
<dbReference type="Proteomes" id="UP001235712">
    <property type="component" value="Unassembled WGS sequence"/>
</dbReference>
<dbReference type="SUPFAM" id="SSF47203">
    <property type="entry name" value="Acyl-CoA dehydrogenase C-terminal domain-like"/>
    <property type="match status" value="1"/>
</dbReference>
<evidence type="ECO:0000313" key="11">
    <source>
        <dbReference type="Proteomes" id="UP001235712"/>
    </source>
</evidence>
<evidence type="ECO:0000259" key="7">
    <source>
        <dbReference type="Pfam" id="PF00441"/>
    </source>
</evidence>
<name>A0ABT9PEF0_9ACTN</name>
<comment type="caution">
    <text evidence="10">The sequence shown here is derived from an EMBL/GenBank/DDBJ whole genome shotgun (WGS) entry which is preliminary data.</text>
</comment>
<evidence type="ECO:0000256" key="4">
    <source>
        <dbReference type="ARBA" id="ARBA00022827"/>
    </source>
</evidence>
<evidence type="ECO:0000259" key="9">
    <source>
        <dbReference type="Pfam" id="PF02771"/>
    </source>
</evidence>
<comment type="cofactor">
    <cofactor evidence="1 6">
        <name>FAD</name>
        <dbReference type="ChEBI" id="CHEBI:57692"/>
    </cofactor>
</comment>
<reference evidence="10 11" key="1">
    <citation type="submission" date="2023-07" db="EMBL/GenBank/DDBJ databases">
        <title>Sequencing the genomes of 1000 actinobacteria strains.</title>
        <authorList>
            <person name="Klenk H.-P."/>
        </authorList>
    </citation>
    <scope>NUCLEOTIDE SEQUENCE [LARGE SCALE GENOMIC DNA]</scope>
    <source>
        <strain evidence="10 11">DSM 44388</strain>
    </source>
</reference>
<dbReference type="PANTHER" id="PTHR48083:SF6">
    <property type="entry name" value="ACYL-COA DEHYDROGENASE 6"/>
    <property type="match status" value="1"/>
</dbReference>
<dbReference type="Pfam" id="PF02771">
    <property type="entry name" value="Acyl-CoA_dh_N"/>
    <property type="match status" value="1"/>
</dbReference>
<keyword evidence="3 6" id="KW-0285">Flavoprotein</keyword>
<evidence type="ECO:0000256" key="6">
    <source>
        <dbReference type="RuleBase" id="RU362125"/>
    </source>
</evidence>
<dbReference type="InterPro" id="IPR037069">
    <property type="entry name" value="AcylCoA_DH/ox_N_sf"/>
</dbReference>
<dbReference type="InterPro" id="IPR009075">
    <property type="entry name" value="AcylCo_DH/oxidase_C"/>
</dbReference>
<comment type="similarity">
    <text evidence="2 6">Belongs to the acyl-CoA dehydrogenase family.</text>
</comment>
<evidence type="ECO:0000313" key="10">
    <source>
        <dbReference type="EMBL" id="MDP9831072.1"/>
    </source>
</evidence>
<dbReference type="EMBL" id="JAUSQZ010000001">
    <property type="protein sequence ID" value="MDP9831072.1"/>
    <property type="molecule type" value="Genomic_DNA"/>
</dbReference>
<feature type="domain" description="Acyl-CoA dehydrogenase/oxidase N-terminal" evidence="9">
    <location>
        <begin position="8"/>
        <end position="111"/>
    </location>
</feature>
<evidence type="ECO:0000256" key="5">
    <source>
        <dbReference type="ARBA" id="ARBA00023002"/>
    </source>
</evidence>
<dbReference type="Pfam" id="PF00441">
    <property type="entry name" value="Acyl-CoA_dh_1"/>
    <property type="match status" value="1"/>
</dbReference>
<evidence type="ECO:0000256" key="2">
    <source>
        <dbReference type="ARBA" id="ARBA00009347"/>
    </source>
</evidence>
<dbReference type="RefSeq" id="WP_307250490.1">
    <property type="nucleotide sequence ID" value="NZ_JAUSQZ010000001.1"/>
</dbReference>
<dbReference type="PIRSF" id="PIRSF016578">
    <property type="entry name" value="HsaA"/>
    <property type="match status" value="1"/>
</dbReference>
<dbReference type="InterPro" id="IPR013786">
    <property type="entry name" value="AcylCoA_DH/ox_N"/>
</dbReference>
<dbReference type="InterPro" id="IPR050741">
    <property type="entry name" value="Acyl-CoA_dehydrogenase"/>
</dbReference>
<feature type="domain" description="Acyl-CoA dehydrogenase/oxidase C-terminal" evidence="7">
    <location>
        <begin position="222"/>
        <end position="370"/>
    </location>
</feature>
<keyword evidence="5 6" id="KW-0560">Oxidoreductase</keyword>
<dbReference type="InterPro" id="IPR036250">
    <property type="entry name" value="AcylCo_DH-like_C"/>
</dbReference>
<protein>
    <submittedName>
        <fullName evidence="10">Alkylation response protein AidB-like acyl-CoA dehydrogenase</fullName>
    </submittedName>
</protein>
<dbReference type="Gene3D" id="2.40.110.10">
    <property type="entry name" value="Butyryl-CoA Dehydrogenase, subunit A, domain 2"/>
    <property type="match status" value="1"/>
</dbReference>
<evidence type="ECO:0000256" key="3">
    <source>
        <dbReference type="ARBA" id="ARBA00022630"/>
    </source>
</evidence>
<dbReference type="InterPro" id="IPR009100">
    <property type="entry name" value="AcylCoA_DH/oxidase_NM_dom_sf"/>
</dbReference>
<dbReference type="InterPro" id="IPR046373">
    <property type="entry name" value="Acyl-CoA_Oxase/DH_mid-dom_sf"/>
</dbReference>
<dbReference type="Pfam" id="PF02770">
    <property type="entry name" value="Acyl-CoA_dh_M"/>
    <property type="match status" value="1"/>
</dbReference>
<evidence type="ECO:0000259" key="8">
    <source>
        <dbReference type="Pfam" id="PF02770"/>
    </source>
</evidence>
<keyword evidence="11" id="KW-1185">Reference proteome</keyword>
<gene>
    <name evidence="10" type="ORF">J2S57_006821</name>
</gene>
<accession>A0ABT9PEF0</accession>
<evidence type="ECO:0000256" key="1">
    <source>
        <dbReference type="ARBA" id="ARBA00001974"/>
    </source>
</evidence>